<keyword evidence="1 4" id="KW-0032">Aminotransferase</keyword>
<evidence type="ECO:0000259" key="3">
    <source>
        <dbReference type="Pfam" id="PF00155"/>
    </source>
</evidence>
<dbReference type="GO" id="GO:0008483">
    <property type="term" value="F:transaminase activity"/>
    <property type="evidence" value="ECO:0007669"/>
    <property type="project" value="UniProtKB-KW"/>
</dbReference>
<dbReference type="InterPro" id="IPR004838">
    <property type="entry name" value="NHTrfase_class1_PyrdxlP-BS"/>
</dbReference>
<keyword evidence="1" id="KW-0808">Transferase</keyword>
<evidence type="ECO:0000256" key="2">
    <source>
        <dbReference type="SAM" id="MobiDB-lite"/>
    </source>
</evidence>
<comment type="similarity">
    <text evidence="1">Belongs to the class-I pyridoxal-phosphate-dependent aminotransferase family.</text>
</comment>
<feature type="domain" description="Aminotransferase class I/classII large" evidence="3">
    <location>
        <begin position="49"/>
        <end position="232"/>
    </location>
</feature>
<dbReference type="Gene3D" id="3.40.640.10">
    <property type="entry name" value="Type I PLP-dependent aspartate aminotransferase-like (Major domain)"/>
    <property type="match status" value="1"/>
</dbReference>
<dbReference type="InterPro" id="IPR015424">
    <property type="entry name" value="PyrdxlP-dep_Trfase"/>
</dbReference>
<gene>
    <name evidence="4" type="ORF">ACFOJ9_32135</name>
</gene>
<dbReference type="PROSITE" id="PS00105">
    <property type="entry name" value="AA_TRANSFER_CLASS_1"/>
    <property type="match status" value="1"/>
</dbReference>
<name>A0ABV7MXW3_9HYPH</name>
<comment type="caution">
    <text evidence="4">The sequence shown here is derived from an EMBL/GenBank/DDBJ whole genome shotgun (WGS) entry which is preliminary data.</text>
</comment>
<dbReference type="Proteomes" id="UP001595648">
    <property type="component" value="Unassembled WGS sequence"/>
</dbReference>
<dbReference type="EMBL" id="JBHRVD010000001">
    <property type="protein sequence ID" value="MFC3326368.1"/>
    <property type="molecule type" value="Genomic_DNA"/>
</dbReference>
<organism evidence="4 5">
    <name type="scientific">Mesorhizobium cantuariense</name>
    <dbReference type="NCBI Taxonomy" id="1300275"/>
    <lineage>
        <taxon>Bacteria</taxon>
        <taxon>Pseudomonadati</taxon>
        <taxon>Pseudomonadota</taxon>
        <taxon>Alphaproteobacteria</taxon>
        <taxon>Hyphomicrobiales</taxon>
        <taxon>Phyllobacteriaceae</taxon>
        <taxon>Mesorhizobium</taxon>
    </lineage>
</organism>
<dbReference type="Pfam" id="PF00155">
    <property type="entry name" value="Aminotran_1_2"/>
    <property type="match status" value="1"/>
</dbReference>
<dbReference type="EC" id="2.6.1.-" evidence="1"/>
<dbReference type="PANTHER" id="PTHR43510:SF1">
    <property type="entry name" value="AMINOTRANSFERASE FUNCTION, HYPOTHETICAL (EUROFUNG)"/>
    <property type="match status" value="1"/>
</dbReference>
<evidence type="ECO:0000256" key="1">
    <source>
        <dbReference type="RuleBase" id="RU000481"/>
    </source>
</evidence>
<evidence type="ECO:0000313" key="4">
    <source>
        <dbReference type="EMBL" id="MFC3326368.1"/>
    </source>
</evidence>
<dbReference type="Gene3D" id="3.90.1150.10">
    <property type="entry name" value="Aspartate Aminotransferase, domain 1"/>
    <property type="match status" value="1"/>
</dbReference>
<dbReference type="CDD" id="cd00609">
    <property type="entry name" value="AAT_like"/>
    <property type="match status" value="1"/>
</dbReference>
<feature type="region of interest" description="Disordered" evidence="2">
    <location>
        <begin position="267"/>
        <end position="287"/>
    </location>
</feature>
<dbReference type="InterPro" id="IPR004839">
    <property type="entry name" value="Aminotransferase_I/II_large"/>
</dbReference>
<evidence type="ECO:0000313" key="5">
    <source>
        <dbReference type="Proteomes" id="UP001595648"/>
    </source>
</evidence>
<reference evidence="5" key="1">
    <citation type="journal article" date="2019" name="Int. J. Syst. Evol. Microbiol.">
        <title>The Global Catalogue of Microorganisms (GCM) 10K type strain sequencing project: providing services to taxonomists for standard genome sequencing and annotation.</title>
        <authorList>
            <consortium name="The Broad Institute Genomics Platform"/>
            <consortium name="The Broad Institute Genome Sequencing Center for Infectious Disease"/>
            <person name="Wu L."/>
            <person name="Ma J."/>
        </authorList>
    </citation>
    <scope>NUCLEOTIDE SEQUENCE [LARGE SCALE GENOMIC DNA]</scope>
    <source>
        <strain evidence="5">ICMP 19515</strain>
    </source>
</reference>
<comment type="cofactor">
    <cofactor evidence="1">
        <name>pyridoxal 5'-phosphate</name>
        <dbReference type="ChEBI" id="CHEBI:597326"/>
    </cofactor>
</comment>
<keyword evidence="5" id="KW-1185">Reference proteome</keyword>
<proteinExistence type="inferred from homology"/>
<accession>A0ABV7MXW3</accession>
<dbReference type="PANTHER" id="PTHR43510">
    <property type="entry name" value="AMINOTRANSFERASE FUNCTION, HYPOTHETICAL (EUROFUNG)"/>
    <property type="match status" value="1"/>
</dbReference>
<dbReference type="RefSeq" id="WP_378985153.1">
    <property type="nucleotide sequence ID" value="NZ_JBHRVD010000001.1"/>
</dbReference>
<sequence>MNYTRMVIEKEAPEEYGYDRIRYNLSESSIADQKLSDIGLSLPDLTLFYGEHRGDKALRALISAQDAGVSPDDVLVTAGAAGALFIISTSLLSQSDHLVVIRPNYATNIETPRAIGCTISFVDLAFEEGFAIDVERAKAAIQPNTKLISVTCPHNPTGTMMSRTELDALVALAESRNCHLLVDETYRDLSYGRRLPSAASLSPKAISVSSLSKAFGIPGIRIGWLVTRDAALQEKFLAAKEQIGICGSVIDEGIARGMLERRGRLPGDAAARNGQAPRHRPGLDRPRATGRLGAARRWCRRFPPPQCRSRLRPRQVLRELAGKPCHLCRTRPLVRNGEALLPRRVWLADGSRIERRPRRHLRRAAAITSPCSRWSRLKIS</sequence>
<dbReference type="InterPro" id="IPR015421">
    <property type="entry name" value="PyrdxlP-dep_Trfase_major"/>
</dbReference>
<dbReference type="SUPFAM" id="SSF53383">
    <property type="entry name" value="PLP-dependent transferases"/>
    <property type="match status" value="1"/>
</dbReference>
<protein>
    <recommendedName>
        <fullName evidence="1">Aminotransferase</fullName>
        <ecNumber evidence="1">2.6.1.-</ecNumber>
    </recommendedName>
</protein>
<dbReference type="InterPro" id="IPR015422">
    <property type="entry name" value="PyrdxlP-dep_Trfase_small"/>
</dbReference>